<comment type="similarity">
    <text evidence="2">Belongs to the TerC family.</text>
</comment>
<comment type="subcellular location">
    <subcellularLocation>
        <location evidence="1">Membrane</location>
        <topology evidence="1">Multi-pass membrane protein</topology>
    </subcellularLocation>
</comment>
<dbReference type="GO" id="GO:0016020">
    <property type="term" value="C:membrane"/>
    <property type="evidence" value="ECO:0007669"/>
    <property type="project" value="UniProtKB-SubCell"/>
</dbReference>
<dbReference type="RefSeq" id="WP_014857250.1">
    <property type="nucleotide sequence ID" value="NC_018178.1"/>
</dbReference>
<dbReference type="NCBIfam" id="TIGR03718">
    <property type="entry name" value="R_switched_Alx"/>
    <property type="match status" value="1"/>
</dbReference>
<dbReference type="Pfam" id="PF03741">
    <property type="entry name" value="TerC"/>
    <property type="match status" value="1"/>
</dbReference>
<feature type="transmembrane region" description="Helical" evidence="6">
    <location>
        <begin position="284"/>
        <end position="302"/>
    </location>
</feature>
<keyword evidence="3 6" id="KW-0812">Transmembrane</keyword>
<gene>
    <name evidence="7" type="ordered locus">MROS_2590</name>
</gene>
<keyword evidence="5 6" id="KW-0472">Membrane</keyword>
<dbReference type="Proteomes" id="UP000009011">
    <property type="component" value="Chromosome"/>
</dbReference>
<sequence>MIHSHLAFWIFFWVVVSIMFYIDLYAVEHRTDKIGIKTSLKWSGIWIAAAFLFNLLIFLFLEDGHQKALEFLAGYLIEKSLSVDNLFVFLMIFNVMNIKEEHQPHVLKWGIISAIVLRIIFILAGVALIELFHPIIYVFGIMLFYAAYKMAFGGEEQINYEKNPFIKFFTKRFRLITKYEGKNFFVRKSGKLYITPVFLTLVLIESSDIVFAIDSIPAIIAITHDPFIIITSNIFAILGLRALYFALAGIVDLFSYLKYGVAIILAYVGVKMLLADIYKIPTLYSLAFIVTVLAVSVIISLMKSKSAGEKAPKGE</sequence>
<dbReference type="EMBL" id="CP003557">
    <property type="protein sequence ID" value="AFN75820.1"/>
    <property type="molecule type" value="Genomic_DNA"/>
</dbReference>
<organism evidence="7 8">
    <name type="scientific">Melioribacter roseus (strain DSM 23840 / JCM 17771 / VKM B-2668 / P3M-2)</name>
    <dbReference type="NCBI Taxonomy" id="1191523"/>
    <lineage>
        <taxon>Bacteria</taxon>
        <taxon>Pseudomonadati</taxon>
        <taxon>Ignavibacteriota</taxon>
        <taxon>Ignavibacteria</taxon>
        <taxon>Ignavibacteriales</taxon>
        <taxon>Melioribacteraceae</taxon>
        <taxon>Melioribacter</taxon>
    </lineage>
</organism>
<dbReference type="PANTHER" id="PTHR30238">
    <property type="entry name" value="MEMBRANE BOUND PREDICTED REDOX MODULATOR"/>
    <property type="match status" value="1"/>
</dbReference>
<evidence type="ECO:0000256" key="4">
    <source>
        <dbReference type="ARBA" id="ARBA00022989"/>
    </source>
</evidence>
<evidence type="ECO:0000256" key="1">
    <source>
        <dbReference type="ARBA" id="ARBA00004141"/>
    </source>
</evidence>
<dbReference type="STRING" id="1191523.MROS_2590"/>
<feature type="transmembrane region" description="Helical" evidence="6">
    <location>
        <begin position="6"/>
        <end position="27"/>
    </location>
</feature>
<dbReference type="AlphaFoldDB" id="I6Z9J7"/>
<evidence type="ECO:0000256" key="6">
    <source>
        <dbReference type="SAM" id="Phobius"/>
    </source>
</evidence>
<evidence type="ECO:0000256" key="5">
    <source>
        <dbReference type="ARBA" id="ARBA00023136"/>
    </source>
</evidence>
<keyword evidence="8" id="KW-1185">Reference proteome</keyword>
<accession>I6Z9J7</accession>
<feature type="transmembrane region" description="Helical" evidence="6">
    <location>
        <begin position="81"/>
        <end position="98"/>
    </location>
</feature>
<dbReference type="eggNOG" id="COG0861">
    <property type="taxonomic scope" value="Bacteria"/>
</dbReference>
<feature type="transmembrane region" description="Helical" evidence="6">
    <location>
        <begin position="135"/>
        <end position="152"/>
    </location>
</feature>
<proteinExistence type="inferred from homology"/>
<evidence type="ECO:0000313" key="8">
    <source>
        <dbReference type="Proteomes" id="UP000009011"/>
    </source>
</evidence>
<dbReference type="OrthoDB" id="9783692at2"/>
<dbReference type="HOGENOM" id="CLU_045644_1_2_10"/>
<evidence type="ECO:0000313" key="7">
    <source>
        <dbReference type="EMBL" id="AFN75820.1"/>
    </source>
</evidence>
<feature type="transmembrane region" description="Helical" evidence="6">
    <location>
        <begin position="110"/>
        <end position="129"/>
    </location>
</feature>
<reference evidence="7 8" key="1">
    <citation type="journal article" date="2013" name="PLoS ONE">
        <title>Genomic analysis of Melioribacter roseus, facultatively anaerobic organotrophic bacterium representing a novel deep lineage within Bacteriodetes/Chlorobi group.</title>
        <authorList>
            <person name="Kadnikov V.V."/>
            <person name="Mardanov A.V."/>
            <person name="Podosokorskaya O.A."/>
            <person name="Gavrilov S.N."/>
            <person name="Kublanov I.V."/>
            <person name="Beletsky A.V."/>
            <person name="Bonch-Osmolovskaya E.A."/>
            <person name="Ravin N.V."/>
        </authorList>
    </citation>
    <scope>NUCLEOTIDE SEQUENCE [LARGE SCALE GENOMIC DNA]</scope>
    <source>
        <strain evidence="8">JCM 17771 / P3M-2</strain>
    </source>
</reference>
<dbReference type="PANTHER" id="PTHR30238:SF0">
    <property type="entry name" value="THYLAKOID MEMBRANE PROTEIN TERC, CHLOROPLASTIC"/>
    <property type="match status" value="1"/>
</dbReference>
<name>I6Z9J7_MELRP</name>
<feature type="transmembrane region" description="Helical" evidence="6">
    <location>
        <begin position="226"/>
        <end position="247"/>
    </location>
</feature>
<dbReference type="InterPro" id="IPR022369">
    <property type="entry name" value="Integral_membrane_TerC_rswitch"/>
</dbReference>
<keyword evidence="4 6" id="KW-1133">Transmembrane helix</keyword>
<evidence type="ECO:0000256" key="2">
    <source>
        <dbReference type="ARBA" id="ARBA00007511"/>
    </source>
</evidence>
<evidence type="ECO:0000256" key="3">
    <source>
        <dbReference type="ARBA" id="ARBA00022692"/>
    </source>
</evidence>
<feature type="transmembrane region" description="Helical" evidence="6">
    <location>
        <begin position="192"/>
        <end position="220"/>
    </location>
</feature>
<dbReference type="KEGG" id="mro:MROS_2590"/>
<feature type="transmembrane region" description="Helical" evidence="6">
    <location>
        <begin position="39"/>
        <end position="61"/>
    </location>
</feature>
<dbReference type="InterPro" id="IPR005496">
    <property type="entry name" value="Integral_membrane_TerC"/>
</dbReference>
<protein>
    <submittedName>
        <fullName evidence="7">TerC family membrane protein</fullName>
    </submittedName>
</protein>